<dbReference type="GO" id="GO:0004553">
    <property type="term" value="F:hydrolase activity, hydrolyzing O-glycosyl compounds"/>
    <property type="evidence" value="ECO:0007669"/>
    <property type="project" value="UniProtKB-ARBA"/>
</dbReference>
<organism evidence="9 10">
    <name type="scientific">Abeliophyllum distichum</name>
    <dbReference type="NCBI Taxonomy" id="126358"/>
    <lineage>
        <taxon>Eukaryota</taxon>
        <taxon>Viridiplantae</taxon>
        <taxon>Streptophyta</taxon>
        <taxon>Embryophyta</taxon>
        <taxon>Tracheophyta</taxon>
        <taxon>Spermatophyta</taxon>
        <taxon>Magnoliopsida</taxon>
        <taxon>eudicotyledons</taxon>
        <taxon>Gunneridae</taxon>
        <taxon>Pentapetalae</taxon>
        <taxon>asterids</taxon>
        <taxon>lamiids</taxon>
        <taxon>Lamiales</taxon>
        <taxon>Oleaceae</taxon>
        <taxon>Forsythieae</taxon>
        <taxon>Abeliophyllum</taxon>
    </lineage>
</organism>
<keyword evidence="5" id="KW-0378">Hydrolase</keyword>
<protein>
    <submittedName>
        <fullName evidence="9">Pectin lyase-like superfamily protein</fullName>
    </submittedName>
</protein>
<evidence type="ECO:0000256" key="2">
    <source>
        <dbReference type="ARBA" id="ARBA00008834"/>
    </source>
</evidence>
<accession>A0ABD1VQ73</accession>
<dbReference type="AlphaFoldDB" id="A0ABD1VQ73"/>
<dbReference type="Pfam" id="PF00106">
    <property type="entry name" value="adh_short"/>
    <property type="match status" value="1"/>
</dbReference>
<comment type="caution">
    <text evidence="9">The sequence shown here is derived from an EMBL/GenBank/DDBJ whole genome shotgun (WGS) entry which is preliminary data.</text>
</comment>
<dbReference type="Gene3D" id="3.40.50.720">
    <property type="entry name" value="NAD(P)-binding Rossmann-like Domain"/>
    <property type="match status" value="1"/>
</dbReference>
<dbReference type="GO" id="GO:0071555">
    <property type="term" value="P:cell wall organization"/>
    <property type="evidence" value="ECO:0007669"/>
    <property type="project" value="UniProtKB-KW"/>
</dbReference>
<dbReference type="Gene3D" id="2.160.20.10">
    <property type="entry name" value="Single-stranded right-handed beta-helix, Pectin lyase-like"/>
    <property type="match status" value="1"/>
</dbReference>
<evidence type="ECO:0000256" key="8">
    <source>
        <dbReference type="PROSITE-ProRule" id="PRU10052"/>
    </source>
</evidence>
<keyword evidence="3" id="KW-0134">Cell wall</keyword>
<evidence type="ECO:0000256" key="5">
    <source>
        <dbReference type="ARBA" id="ARBA00022801"/>
    </source>
</evidence>
<dbReference type="Proteomes" id="UP001604336">
    <property type="component" value="Unassembled WGS sequence"/>
</dbReference>
<dbReference type="InterPro" id="IPR002347">
    <property type="entry name" value="SDR_fam"/>
</dbReference>
<evidence type="ECO:0000313" key="9">
    <source>
        <dbReference type="EMBL" id="KAL2539501.1"/>
    </source>
</evidence>
<dbReference type="EMBL" id="JBFOLK010000001">
    <property type="protein sequence ID" value="KAL2539501.1"/>
    <property type="molecule type" value="Genomic_DNA"/>
</dbReference>
<dbReference type="InterPro" id="IPR011050">
    <property type="entry name" value="Pectin_lyase_fold/virulence"/>
</dbReference>
<dbReference type="SUPFAM" id="SSF51735">
    <property type="entry name" value="NAD(P)-binding Rossmann-fold domains"/>
    <property type="match status" value="1"/>
</dbReference>
<evidence type="ECO:0000256" key="7">
    <source>
        <dbReference type="ARBA" id="ARBA00023316"/>
    </source>
</evidence>
<evidence type="ECO:0000256" key="4">
    <source>
        <dbReference type="ARBA" id="ARBA00022525"/>
    </source>
</evidence>
<dbReference type="InterPro" id="IPR036291">
    <property type="entry name" value="NAD(P)-bd_dom_sf"/>
</dbReference>
<evidence type="ECO:0000313" key="10">
    <source>
        <dbReference type="Proteomes" id="UP001604336"/>
    </source>
</evidence>
<dbReference type="InterPro" id="IPR000743">
    <property type="entry name" value="Glyco_hydro_28"/>
</dbReference>
<dbReference type="InterPro" id="IPR006626">
    <property type="entry name" value="PbH1"/>
</dbReference>
<keyword evidence="6" id="KW-0326">Glycosidase</keyword>
<gene>
    <name evidence="9" type="ORF">Adt_00479</name>
</gene>
<reference evidence="10" key="1">
    <citation type="submission" date="2024-07" db="EMBL/GenBank/DDBJ databases">
        <title>Two chromosome-level genome assemblies of Korean endemic species Abeliophyllum distichum and Forsythia ovata (Oleaceae).</title>
        <authorList>
            <person name="Jang H."/>
        </authorList>
    </citation>
    <scope>NUCLEOTIDE SEQUENCE [LARGE SCALE GENOMIC DNA]</scope>
</reference>
<comment type="similarity">
    <text evidence="2">Belongs to the glycosyl hydrolase 28 family.</text>
</comment>
<dbReference type="PRINTS" id="PR00081">
    <property type="entry name" value="GDHRDH"/>
</dbReference>
<evidence type="ECO:0000256" key="1">
    <source>
        <dbReference type="ARBA" id="ARBA00004191"/>
    </source>
</evidence>
<dbReference type="InterPro" id="IPR012334">
    <property type="entry name" value="Pectin_lyas_fold"/>
</dbReference>
<name>A0ABD1VQ73_9LAMI</name>
<sequence length="553" mass="59592">MAHPESVLLMRKLEGKVAIVTGGASGIGEATASLFADHGARKVVIADVQDEKGRMVVESIGTQRCSYVRCDVSDEEQVKAMVDWTVQKYGQLDIMFSNAGIISKSKQTILDLDFSQFDRLIQVNLRGMAACIKHAARVMVEKRVRGTIVCTASVVAKRGAMQLCSLRTHIVNSQQPTTFDIGKYGGKPNANIAEALSSAWKEACAATTPSTIVVPKGTFLLNQLKLVGPCKAPIELQVQGTIRAPSDYTQLPDKNAEWITINYVDHLTISGGGIFDGQGKEAWAKNDCGKNPKCVKLPINLSFNFITNSIIHDVTTQDSKNFHVNVIGCKNVTFQQFTVSAPGESINTDGLHIAKSEGIYVLESVIKTGDDCISVGDGMKELHIEKVTCGPGHGISVGSLGKGATEEDVTGIYVKNCTFTGTQNGIRVKTWPSAPAKLKITGLHYEDIIMDNVENPIVIDQEYCPWNQCKLDSPSLIKISEMTVKNIKGTSASPVAVSFVCSKTVPCENVEMGDIDLTYSGNQGPITTKCSNIKPTFVGKQNPPICANATQSS</sequence>
<dbReference type="SMART" id="SM00710">
    <property type="entry name" value="PbH1"/>
    <property type="match status" value="3"/>
</dbReference>
<keyword evidence="7" id="KW-0961">Cell wall biogenesis/degradation</keyword>
<feature type="active site" evidence="8">
    <location>
        <position position="393"/>
    </location>
</feature>
<dbReference type="Pfam" id="PF00295">
    <property type="entry name" value="Glyco_hydro_28"/>
    <property type="match status" value="1"/>
</dbReference>
<dbReference type="PANTHER" id="PTHR31375">
    <property type="match status" value="1"/>
</dbReference>
<proteinExistence type="inferred from homology"/>
<dbReference type="PROSITE" id="PS00502">
    <property type="entry name" value="POLYGALACTURONASE"/>
    <property type="match status" value="1"/>
</dbReference>
<dbReference type="SUPFAM" id="SSF51126">
    <property type="entry name" value="Pectin lyase-like"/>
    <property type="match status" value="1"/>
</dbReference>
<keyword evidence="4" id="KW-0964">Secreted</keyword>
<evidence type="ECO:0000256" key="3">
    <source>
        <dbReference type="ARBA" id="ARBA00022512"/>
    </source>
</evidence>
<comment type="subcellular location">
    <subcellularLocation>
        <location evidence="1">Secreted</location>
        <location evidence="1">Cell wall</location>
    </subcellularLocation>
</comment>
<evidence type="ECO:0000256" key="6">
    <source>
        <dbReference type="ARBA" id="ARBA00023295"/>
    </source>
</evidence>
<dbReference type="FunFam" id="2.160.20.10:FF:000004">
    <property type="entry name" value="Pectin lyase-like superfamily protein"/>
    <property type="match status" value="1"/>
</dbReference>
<keyword evidence="10" id="KW-1185">Reference proteome</keyword>